<dbReference type="InterPro" id="IPR052511">
    <property type="entry name" value="ATP-dep_Helicase"/>
</dbReference>
<name>A0A934K8U6_9BACT</name>
<keyword evidence="8" id="KW-0413">Isomerase</keyword>
<evidence type="ECO:0000256" key="5">
    <source>
        <dbReference type="ARBA" id="ARBA00022840"/>
    </source>
</evidence>
<reference evidence="12" key="1">
    <citation type="submission" date="2020-10" db="EMBL/GenBank/DDBJ databases">
        <title>Ca. Dormibacterota MAGs.</title>
        <authorList>
            <person name="Montgomery K."/>
        </authorList>
    </citation>
    <scope>NUCLEOTIDE SEQUENCE [LARGE SCALE GENOMIC DNA]</scope>
    <source>
        <strain evidence="12">SC8812_S17_10</strain>
    </source>
</reference>
<dbReference type="InterPro" id="IPR055367">
    <property type="entry name" value="WH4_Lhr"/>
</dbReference>
<keyword evidence="3" id="KW-0378">Hydrolase</keyword>
<feature type="domain" description="Helicase ATP-binding" evidence="10">
    <location>
        <begin position="31"/>
        <end position="223"/>
    </location>
</feature>
<keyword evidence="6" id="KW-0238">DNA-binding</keyword>
<evidence type="ECO:0000256" key="1">
    <source>
        <dbReference type="ARBA" id="ARBA00022741"/>
    </source>
</evidence>
<dbReference type="InterPro" id="IPR011545">
    <property type="entry name" value="DEAD/DEAH_box_helicase_dom"/>
</dbReference>
<dbReference type="GO" id="GO:0003677">
    <property type="term" value="F:DNA binding"/>
    <property type="evidence" value="ECO:0007669"/>
    <property type="project" value="UniProtKB-KW"/>
</dbReference>
<dbReference type="InterPro" id="IPR027417">
    <property type="entry name" value="P-loop_NTPase"/>
</dbReference>
<evidence type="ECO:0000256" key="3">
    <source>
        <dbReference type="ARBA" id="ARBA00022801"/>
    </source>
</evidence>
<dbReference type="InterPro" id="IPR014001">
    <property type="entry name" value="Helicase_ATP-bd"/>
</dbReference>
<protein>
    <submittedName>
        <fullName evidence="12">DEAD/DEAH box helicase</fullName>
    </submittedName>
</protein>
<keyword evidence="4 12" id="KW-0347">Helicase</keyword>
<keyword evidence="1" id="KW-0547">Nucleotide-binding</keyword>
<evidence type="ECO:0000256" key="9">
    <source>
        <dbReference type="SAM" id="MobiDB-lite"/>
    </source>
</evidence>
<dbReference type="CDD" id="cd18796">
    <property type="entry name" value="SF2_C_LHR"/>
    <property type="match status" value="1"/>
</dbReference>
<keyword evidence="2" id="KW-0227">DNA damage</keyword>
<evidence type="ECO:0000256" key="7">
    <source>
        <dbReference type="ARBA" id="ARBA00023204"/>
    </source>
</evidence>
<dbReference type="PANTHER" id="PTHR47962">
    <property type="entry name" value="ATP-DEPENDENT HELICASE LHR-RELATED-RELATED"/>
    <property type="match status" value="1"/>
</dbReference>
<evidence type="ECO:0000313" key="13">
    <source>
        <dbReference type="Proteomes" id="UP000612893"/>
    </source>
</evidence>
<dbReference type="CDD" id="cd17922">
    <property type="entry name" value="DEXHc_LHR-like"/>
    <property type="match status" value="1"/>
</dbReference>
<evidence type="ECO:0000313" key="12">
    <source>
        <dbReference type="EMBL" id="MBJ7598738.1"/>
    </source>
</evidence>
<dbReference type="GO" id="GO:0004386">
    <property type="term" value="F:helicase activity"/>
    <property type="evidence" value="ECO:0007669"/>
    <property type="project" value="UniProtKB-KW"/>
</dbReference>
<dbReference type="SMART" id="SM00490">
    <property type="entry name" value="HELICc"/>
    <property type="match status" value="1"/>
</dbReference>
<feature type="domain" description="Helicase C-terminal" evidence="11">
    <location>
        <begin position="280"/>
        <end position="427"/>
    </location>
</feature>
<dbReference type="Gene3D" id="3.40.50.300">
    <property type="entry name" value="P-loop containing nucleotide triphosphate hydrolases"/>
    <property type="match status" value="2"/>
</dbReference>
<comment type="caution">
    <text evidence="12">The sequence shown here is derived from an EMBL/GenBank/DDBJ whole genome shotgun (WGS) entry which is preliminary data.</text>
</comment>
<dbReference type="PANTHER" id="PTHR47962:SF5">
    <property type="entry name" value="ATP-DEPENDENT HELICASE LHR-RELATED"/>
    <property type="match status" value="1"/>
</dbReference>
<dbReference type="PROSITE" id="PS51192">
    <property type="entry name" value="HELICASE_ATP_BIND_1"/>
    <property type="match status" value="1"/>
</dbReference>
<feature type="region of interest" description="Disordered" evidence="9">
    <location>
        <begin position="1082"/>
        <end position="1104"/>
    </location>
</feature>
<evidence type="ECO:0000259" key="11">
    <source>
        <dbReference type="PROSITE" id="PS51194"/>
    </source>
</evidence>
<organism evidence="12 13">
    <name type="scientific">Candidatus Nephthysia bennettiae</name>
    <dbReference type="NCBI Taxonomy" id="3127016"/>
    <lineage>
        <taxon>Bacteria</taxon>
        <taxon>Bacillati</taxon>
        <taxon>Candidatus Dormiibacterota</taxon>
        <taxon>Candidatus Dormibacteria</taxon>
        <taxon>Candidatus Dormibacterales</taxon>
        <taxon>Candidatus Dormibacteraceae</taxon>
        <taxon>Candidatus Nephthysia</taxon>
    </lineage>
</organism>
<dbReference type="Pfam" id="PF00271">
    <property type="entry name" value="Helicase_C"/>
    <property type="match status" value="1"/>
</dbReference>
<proteinExistence type="predicted"/>
<dbReference type="Pfam" id="PF19306">
    <property type="entry name" value="WHD_Lhr"/>
    <property type="match status" value="1"/>
</dbReference>
<keyword evidence="5" id="KW-0067">ATP-binding</keyword>
<dbReference type="Pfam" id="PF08494">
    <property type="entry name" value="DEAD_assoc"/>
    <property type="match status" value="1"/>
</dbReference>
<evidence type="ECO:0000259" key="10">
    <source>
        <dbReference type="PROSITE" id="PS51192"/>
    </source>
</evidence>
<dbReference type="InterPro" id="IPR013701">
    <property type="entry name" value="Lhr-like_DEAD/DEAH_assoc"/>
</dbReference>
<keyword evidence="7" id="KW-0234">DNA repair</keyword>
<evidence type="ECO:0000256" key="2">
    <source>
        <dbReference type="ARBA" id="ARBA00022763"/>
    </source>
</evidence>
<dbReference type="RefSeq" id="WP_338201944.1">
    <property type="nucleotide sequence ID" value="NZ_JAEKNR010000124.1"/>
</dbReference>
<dbReference type="Proteomes" id="UP000612893">
    <property type="component" value="Unassembled WGS sequence"/>
</dbReference>
<dbReference type="InterPro" id="IPR055368">
    <property type="entry name" value="WH3_Lhr"/>
</dbReference>
<keyword evidence="13" id="KW-1185">Reference proteome</keyword>
<dbReference type="SUPFAM" id="SSF52540">
    <property type="entry name" value="P-loop containing nucleoside triphosphate hydrolases"/>
    <property type="match status" value="1"/>
</dbReference>
<dbReference type="InterPro" id="IPR045628">
    <property type="entry name" value="Lhr_WH_dom"/>
</dbReference>
<sequence>MPSALELFSAPAREWFSDSFATPTEVQERGWRAVAGGRHTLMTAPTGSGKTLAAFFWCLDRLAGEPPPPALERCRVLYISPLKALAVDVERNLRAPLAGLRSRAERLGLPPPELSVAIRSGDTPAEERRGMERRPPDILITTPESFYLLLTSAARRMLKSVRWVILDEIHSVAATKRGAHLAISLERLCALTDSEPQRIGLSATQRPLEEVGRFLVGGGRQVEIVDAGRRKTMDIRVEVPVEDMANLDRGAPEPPTGPAAAWGGELPPPRRSIWPAIYPRLLELIRKHRSTILFVNSRRLAERLAARLNELAEEELVLAHHGSIAREQRMVIEDRLKAGTLRGLVATSSLELGIDMGAVDMVVQVESPPSVATGIQRIGRAGHSVGEVSRGTILPKFRGDLLETAAVVERMLSGQIETTVVPSNPLDVVAQQVVAMAALDEWPVEDMRNLIRRAHPFRELGERSFDAVLDMLSGRYPSEEFAELRPRIVWDRIKGSVRGRAGSHRLAVTNPGTIPDRGLYTVNLLEDGRRVGELDEEMVFETRPGESFVLGASTWKIADITPSQVLVTPAPGEPGKIAFWHGDSLSRPAELGRGLGELTRELRSLPAEAAERRLMERAGFDDRAARNLVAYLDDQAAATGAVPDDRTVVIERFRDEVGDWRICVLTPFGGRVHAPWALALQARLTEKLGIEVQSMYTDDGLALRLPDADRPVEAEELTLEPEEVGDLISAQLPGSAMFATRFRENAARALLLPKRRPGQRTPLWQQRQRSANLLQVAGGYADFPILAETYRECLADVFDLDSLKEVLAGIRSRQVRVVSVETERASPFAASLLFDYVGQFIYEGDAPLAERRAQALTLDRELLSELLGTEELRELLDPAALAELELELQVLKPERWPRDSDEAHDLLARLGDLSAEEVAARGVQPEWLAALDSERRACRVRIRRGECWIAAEDVGRYRDALGMAPPPGLPEVFLESVAEPLESLLRRWARTHVPFLAGDAAARWGLSAERVDESLRRLVRRGELLEGSFRHGVAQREYCHPDVLRSLRRRSLAALRREVEPVTADVLARFLPAWHGIDMEVSGLDRPPSGARGRGARPAEGRPASPDRLLECVFALQGLALPASVIERDVLRARIPGYRPALLDELVSMGEVVWVGRGPLGPGDGRIALYLRADAPRLLAEALEPPAGELHDKIRAHLGRRGASFFRDLYGAAGGGDQDAILDALWDMVWAGEVTNDTFAPLRLLGSPSKRNGVTRRPALLRLNQPRASGRWSLVTDLLDATPAATERLYAQAGALLQRHGVLTRESVVGEGWTGGFAALYPVLRAMEEAGKIRRGYFVDGLGGSQFALPGAVDRLRSMREPDRRVLALAATDPANPYGSVIPWPDGEGRMARAAGAFVVLDSGELRLYLERGGRSLLTRGEVRAQHLRALVGAAVRAGKVEVQRVDGTGTRQSSLAPVLTEAGFGASPRGMVVWPRSA</sequence>
<dbReference type="Pfam" id="PF23236">
    <property type="entry name" value="WHD_2nd_Lhr"/>
    <property type="match status" value="1"/>
</dbReference>
<evidence type="ECO:0000256" key="4">
    <source>
        <dbReference type="ARBA" id="ARBA00022806"/>
    </source>
</evidence>
<dbReference type="GO" id="GO:0006281">
    <property type="term" value="P:DNA repair"/>
    <property type="evidence" value="ECO:0007669"/>
    <property type="project" value="UniProtKB-KW"/>
</dbReference>
<evidence type="ECO:0000256" key="6">
    <source>
        <dbReference type="ARBA" id="ARBA00023125"/>
    </source>
</evidence>
<evidence type="ECO:0000256" key="8">
    <source>
        <dbReference type="ARBA" id="ARBA00023235"/>
    </source>
</evidence>
<dbReference type="EMBL" id="JAEKNR010000124">
    <property type="protein sequence ID" value="MBJ7598738.1"/>
    <property type="molecule type" value="Genomic_DNA"/>
</dbReference>
<dbReference type="GO" id="GO:0016887">
    <property type="term" value="F:ATP hydrolysis activity"/>
    <property type="evidence" value="ECO:0007669"/>
    <property type="project" value="TreeGrafter"/>
</dbReference>
<feature type="compositionally biased region" description="Low complexity" evidence="9">
    <location>
        <begin position="1086"/>
        <end position="1104"/>
    </location>
</feature>
<dbReference type="PROSITE" id="PS51194">
    <property type="entry name" value="HELICASE_CTER"/>
    <property type="match status" value="1"/>
</dbReference>
<dbReference type="InterPro" id="IPR055369">
    <property type="entry name" value="WH2_Lhr"/>
</dbReference>
<dbReference type="Pfam" id="PF23234">
    <property type="entry name" value="WHD_4th_Lhr"/>
    <property type="match status" value="1"/>
</dbReference>
<accession>A0A934K8U6</accession>
<dbReference type="Pfam" id="PF23235">
    <property type="entry name" value="WHD_3rd_Lhr"/>
    <property type="match status" value="1"/>
</dbReference>
<dbReference type="InterPro" id="IPR001650">
    <property type="entry name" value="Helicase_C-like"/>
</dbReference>
<dbReference type="GO" id="GO:0005524">
    <property type="term" value="F:ATP binding"/>
    <property type="evidence" value="ECO:0007669"/>
    <property type="project" value="UniProtKB-KW"/>
</dbReference>
<dbReference type="SMART" id="SM00487">
    <property type="entry name" value="DEXDc"/>
    <property type="match status" value="1"/>
</dbReference>
<gene>
    <name evidence="12" type="ORF">JF922_11730</name>
</gene>
<dbReference type="Pfam" id="PF00270">
    <property type="entry name" value="DEAD"/>
    <property type="match status" value="1"/>
</dbReference>